<evidence type="ECO:0000313" key="2">
    <source>
        <dbReference type="EMBL" id="KAL1841369.1"/>
    </source>
</evidence>
<reference evidence="2 3" key="1">
    <citation type="journal article" date="2024" name="Commun. Biol.">
        <title>Comparative genomic analysis of thermophilic fungi reveals convergent evolutionary adaptations and gene losses.</title>
        <authorList>
            <person name="Steindorff A.S."/>
            <person name="Aguilar-Pontes M.V."/>
            <person name="Robinson A.J."/>
            <person name="Andreopoulos B."/>
            <person name="LaButti K."/>
            <person name="Kuo A."/>
            <person name="Mondo S."/>
            <person name="Riley R."/>
            <person name="Otillar R."/>
            <person name="Haridas S."/>
            <person name="Lipzen A."/>
            <person name="Grimwood J."/>
            <person name="Schmutz J."/>
            <person name="Clum A."/>
            <person name="Reid I.D."/>
            <person name="Moisan M.C."/>
            <person name="Butler G."/>
            <person name="Nguyen T.T.M."/>
            <person name="Dewar K."/>
            <person name="Conant G."/>
            <person name="Drula E."/>
            <person name="Henrissat B."/>
            <person name="Hansel C."/>
            <person name="Singer S."/>
            <person name="Hutchinson M.I."/>
            <person name="de Vries R.P."/>
            <person name="Natvig D.O."/>
            <person name="Powell A.J."/>
            <person name="Tsang A."/>
            <person name="Grigoriev I.V."/>
        </authorList>
    </citation>
    <scope>NUCLEOTIDE SEQUENCE [LARGE SCALE GENOMIC DNA]</scope>
    <source>
        <strain evidence="2 3">ATCC 24622</strain>
    </source>
</reference>
<comment type="caution">
    <text evidence="2">The sequence shown here is derived from an EMBL/GenBank/DDBJ whole genome shotgun (WGS) entry which is preliminary data.</text>
</comment>
<keyword evidence="1" id="KW-0732">Signal</keyword>
<dbReference type="InterPro" id="IPR020915">
    <property type="entry name" value="UPF0311"/>
</dbReference>
<dbReference type="Proteomes" id="UP001586593">
    <property type="component" value="Unassembled WGS sequence"/>
</dbReference>
<sequence>MKLLLPTAAVLGLAALAMAKTSSSHRPPAPDLTYLCTVNLTTGPPISTGTVPDGARLVIPFVGGVFAGPRLNGTIAPVGADFSLTSESGDFKPDGTFVMQTSDGASIVFHDVGHAPYAHVAFETGFEKYRWLNTAVGIAVIAQTHDGASLAVFLACSFCVTNPVNNPLTSKRRDLRKMGLAELPTEILQQIILHTIPDGFEQMVLTCRLFYQAGGHFLPEYNRNRKRFRHFKYSRPADGATPIPEGLPERDAATDETGIRIQTTTQLLHAIAKDPPIARYIVSADLRRPDQLDRRRNVVGNLRFGTDTLHGADDLTSSCEAATQASTPTSSC</sequence>
<keyword evidence="3" id="KW-1185">Reference proteome</keyword>
<dbReference type="Pfam" id="PF11578">
    <property type="entry name" value="DUF3237"/>
    <property type="match status" value="1"/>
</dbReference>
<dbReference type="PANTHER" id="PTHR37315:SF1">
    <property type="entry name" value="UPF0311 PROTEIN BLR7842"/>
    <property type="match status" value="1"/>
</dbReference>
<gene>
    <name evidence="2" type="ORF">VTK73DRAFT_3500</name>
</gene>
<dbReference type="Gene3D" id="2.40.160.20">
    <property type="match status" value="1"/>
</dbReference>
<proteinExistence type="predicted"/>
<dbReference type="PANTHER" id="PTHR37315">
    <property type="entry name" value="UPF0311 PROTEIN BLR7842"/>
    <property type="match status" value="1"/>
</dbReference>
<evidence type="ECO:0000313" key="3">
    <source>
        <dbReference type="Proteomes" id="UP001586593"/>
    </source>
</evidence>
<name>A0ABR3VHV3_9PEZI</name>
<organism evidence="2 3">
    <name type="scientific">Phialemonium thermophilum</name>
    <dbReference type="NCBI Taxonomy" id="223376"/>
    <lineage>
        <taxon>Eukaryota</taxon>
        <taxon>Fungi</taxon>
        <taxon>Dikarya</taxon>
        <taxon>Ascomycota</taxon>
        <taxon>Pezizomycotina</taxon>
        <taxon>Sordariomycetes</taxon>
        <taxon>Sordariomycetidae</taxon>
        <taxon>Cephalothecales</taxon>
        <taxon>Cephalothecaceae</taxon>
        <taxon>Phialemonium</taxon>
    </lineage>
</organism>
<accession>A0ABR3VHV3</accession>
<evidence type="ECO:0000256" key="1">
    <source>
        <dbReference type="SAM" id="SignalP"/>
    </source>
</evidence>
<evidence type="ECO:0008006" key="4">
    <source>
        <dbReference type="Google" id="ProtNLM"/>
    </source>
</evidence>
<dbReference type="EMBL" id="JAZHXJ010002083">
    <property type="protein sequence ID" value="KAL1841369.1"/>
    <property type="molecule type" value="Genomic_DNA"/>
</dbReference>
<feature type="signal peptide" evidence="1">
    <location>
        <begin position="1"/>
        <end position="19"/>
    </location>
</feature>
<protein>
    <recommendedName>
        <fullName evidence="4">F-box domain-containing protein</fullName>
    </recommendedName>
</protein>
<feature type="chain" id="PRO_5045993177" description="F-box domain-containing protein" evidence="1">
    <location>
        <begin position="20"/>
        <end position="332"/>
    </location>
</feature>